<accession>A0A8T0GUX4</accession>
<proteinExistence type="predicted"/>
<dbReference type="AlphaFoldDB" id="A0A8T0GUX4"/>
<evidence type="ECO:0000313" key="5">
    <source>
        <dbReference type="Proteomes" id="UP000822688"/>
    </source>
</evidence>
<comment type="subcellular location">
    <subcellularLocation>
        <location evidence="1">Mitochondrion</location>
    </subcellularLocation>
</comment>
<dbReference type="EMBL" id="CM026429">
    <property type="protein sequence ID" value="KAG0563486.1"/>
    <property type="molecule type" value="Genomic_DNA"/>
</dbReference>
<evidence type="ECO:0000313" key="4">
    <source>
        <dbReference type="EMBL" id="KAG0563486.1"/>
    </source>
</evidence>
<protein>
    <submittedName>
        <fullName evidence="4">Uncharacterized protein</fullName>
    </submittedName>
</protein>
<dbReference type="SUPFAM" id="SSF47694">
    <property type="entry name" value="Cytochrome c oxidase subunit h"/>
    <property type="match status" value="1"/>
</dbReference>
<dbReference type="GO" id="GO:0005739">
    <property type="term" value="C:mitochondrion"/>
    <property type="evidence" value="ECO:0007669"/>
    <property type="project" value="UniProtKB-SubCell"/>
</dbReference>
<dbReference type="Pfam" id="PF02297">
    <property type="entry name" value="COX6B"/>
    <property type="match status" value="1"/>
</dbReference>
<name>A0A8T0GUX4_CERPU</name>
<reference evidence="4" key="1">
    <citation type="submission" date="2020-06" db="EMBL/GenBank/DDBJ databases">
        <title>WGS assembly of Ceratodon purpureus strain R40.</title>
        <authorList>
            <person name="Carey S.B."/>
            <person name="Jenkins J."/>
            <person name="Shu S."/>
            <person name="Lovell J.T."/>
            <person name="Sreedasyam A."/>
            <person name="Maumus F."/>
            <person name="Tiley G.P."/>
            <person name="Fernandez-Pozo N."/>
            <person name="Barry K."/>
            <person name="Chen C."/>
            <person name="Wang M."/>
            <person name="Lipzen A."/>
            <person name="Daum C."/>
            <person name="Saski C.A."/>
            <person name="Payton A.C."/>
            <person name="Mcbreen J.C."/>
            <person name="Conrad R.E."/>
            <person name="Kollar L.M."/>
            <person name="Olsson S."/>
            <person name="Huttunen S."/>
            <person name="Landis J.B."/>
            <person name="Wickett N.J."/>
            <person name="Johnson M.G."/>
            <person name="Rensing S.A."/>
            <person name="Grimwood J."/>
            <person name="Schmutz J."/>
            <person name="Mcdaniel S.F."/>
        </authorList>
    </citation>
    <scope>NUCLEOTIDE SEQUENCE</scope>
    <source>
        <strain evidence="4">R40</strain>
    </source>
</reference>
<sequence length="138" mass="15383">MVGWPWSRASEGAEEHEPVAVGEMDSGNSAAQPHVEKDVLAAGRTACYKARDAFFKCVEADSGHTTPTEIASVGLLYPAQCKPARAFYEQNCRSTWVKHFDRQYCRQKRTNRLLDIGERARGPINLPANRVGLQPDEH</sequence>
<dbReference type="PANTHER" id="PTHR47445:SF1">
    <property type="entry name" value="OS08G0441400 PROTEIN"/>
    <property type="match status" value="1"/>
</dbReference>
<keyword evidence="3" id="KW-1015">Disulfide bond</keyword>
<evidence type="ECO:0000256" key="2">
    <source>
        <dbReference type="ARBA" id="ARBA00023128"/>
    </source>
</evidence>
<keyword evidence="2" id="KW-0496">Mitochondrion</keyword>
<dbReference type="InterPro" id="IPR048282">
    <property type="entry name" value="COA6_pln"/>
</dbReference>
<dbReference type="InterPro" id="IPR036549">
    <property type="entry name" value="CX6/COA6-like_sf"/>
</dbReference>
<evidence type="ECO:0000256" key="3">
    <source>
        <dbReference type="ARBA" id="ARBA00023157"/>
    </source>
</evidence>
<organism evidence="4 5">
    <name type="scientific">Ceratodon purpureus</name>
    <name type="common">Fire moss</name>
    <name type="synonym">Dicranum purpureum</name>
    <dbReference type="NCBI Taxonomy" id="3225"/>
    <lineage>
        <taxon>Eukaryota</taxon>
        <taxon>Viridiplantae</taxon>
        <taxon>Streptophyta</taxon>
        <taxon>Embryophyta</taxon>
        <taxon>Bryophyta</taxon>
        <taxon>Bryophytina</taxon>
        <taxon>Bryopsida</taxon>
        <taxon>Dicranidae</taxon>
        <taxon>Pseudoditrichales</taxon>
        <taxon>Ditrichaceae</taxon>
        <taxon>Ceratodon</taxon>
    </lineage>
</organism>
<comment type="caution">
    <text evidence="4">The sequence shown here is derived from an EMBL/GenBank/DDBJ whole genome shotgun (WGS) entry which is preliminary data.</text>
</comment>
<gene>
    <name evidence="4" type="ORF">KC19_8G035000</name>
</gene>
<keyword evidence="5" id="KW-1185">Reference proteome</keyword>
<evidence type="ECO:0000256" key="1">
    <source>
        <dbReference type="ARBA" id="ARBA00004173"/>
    </source>
</evidence>
<dbReference type="PANTHER" id="PTHR47445">
    <property type="entry name" value="OS08G0441400 PROTEIN"/>
    <property type="match status" value="1"/>
</dbReference>
<dbReference type="InterPro" id="IPR048280">
    <property type="entry name" value="COX6B-like"/>
</dbReference>
<dbReference type="Gene3D" id="1.10.10.140">
    <property type="entry name" value="Cytochrome c oxidase, subunit VIb"/>
    <property type="match status" value="1"/>
</dbReference>
<dbReference type="Proteomes" id="UP000822688">
    <property type="component" value="Chromosome 8"/>
</dbReference>